<proteinExistence type="predicted"/>
<dbReference type="SMART" id="SM00267">
    <property type="entry name" value="GGDEF"/>
    <property type="match status" value="1"/>
</dbReference>
<dbReference type="EMBL" id="JAUOZS010000002">
    <property type="protein sequence ID" value="MDT8903986.1"/>
    <property type="molecule type" value="Genomic_DNA"/>
</dbReference>
<reference evidence="3 4" key="1">
    <citation type="submission" date="2023-07" db="EMBL/GenBank/DDBJ databases">
        <title>The novel representative of Negativicutes class, Anaeroselena agilis gen. nov. sp. nov.</title>
        <authorList>
            <person name="Prokofeva M.I."/>
            <person name="Elcheninov A.G."/>
            <person name="Klyukina A."/>
            <person name="Kublanov I.V."/>
            <person name="Frolov E.N."/>
            <person name="Podosokorskaya O.A."/>
        </authorList>
    </citation>
    <scope>NUCLEOTIDE SEQUENCE [LARGE SCALE GENOMIC DNA]</scope>
    <source>
        <strain evidence="3 4">4137-cl</strain>
    </source>
</reference>
<keyword evidence="3" id="KW-0548">Nucleotidyltransferase</keyword>
<evidence type="ECO:0000259" key="2">
    <source>
        <dbReference type="PROSITE" id="PS50887"/>
    </source>
</evidence>
<organism evidence="3 4">
    <name type="scientific">Anaeroselena agilis</name>
    <dbReference type="NCBI Taxonomy" id="3063788"/>
    <lineage>
        <taxon>Bacteria</taxon>
        <taxon>Bacillati</taxon>
        <taxon>Bacillota</taxon>
        <taxon>Negativicutes</taxon>
        <taxon>Acetonemataceae</taxon>
        <taxon>Anaeroselena</taxon>
    </lineage>
</organism>
<dbReference type="Gene3D" id="3.30.70.270">
    <property type="match status" value="1"/>
</dbReference>
<evidence type="ECO:0000256" key="1">
    <source>
        <dbReference type="SAM" id="Phobius"/>
    </source>
</evidence>
<dbReference type="EC" id="2.7.7.65" evidence="3"/>
<comment type="caution">
    <text evidence="3">The sequence shown here is derived from an EMBL/GenBank/DDBJ whole genome shotgun (WGS) entry which is preliminary data.</text>
</comment>
<keyword evidence="3" id="KW-0808">Transferase</keyword>
<dbReference type="SUPFAM" id="SSF55073">
    <property type="entry name" value="Nucleotide cyclase"/>
    <property type="match status" value="1"/>
</dbReference>
<dbReference type="PROSITE" id="PS50887">
    <property type="entry name" value="GGDEF"/>
    <property type="match status" value="1"/>
</dbReference>
<dbReference type="NCBIfam" id="TIGR00254">
    <property type="entry name" value="GGDEF"/>
    <property type="match status" value="1"/>
</dbReference>
<feature type="transmembrane region" description="Helical" evidence="1">
    <location>
        <begin position="119"/>
        <end position="139"/>
    </location>
</feature>
<dbReference type="InterPro" id="IPR043128">
    <property type="entry name" value="Rev_trsase/Diguanyl_cyclase"/>
</dbReference>
<dbReference type="PANTHER" id="PTHR45138:SF9">
    <property type="entry name" value="DIGUANYLATE CYCLASE DGCM-RELATED"/>
    <property type="match status" value="1"/>
</dbReference>
<feature type="transmembrane region" description="Helical" evidence="1">
    <location>
        <begin position="145"/>
        <end position="161"/>
    </location>
</feature>
<keyword evidence="4" id="KW-1185">Reference proteome</keyword>
<dbReference type="RefSeq" id="WP_413782547.1">
    <property type="nucleotide sequence ID" value="NZ_JAUOZS010000002.1"/>
</dbReference>
<sequence length="320" mass="36851">MALNSGYYPNFIVAHKLVDTLGFALSPLVPICAVSYVYKRTNKYKKVNSKAFWLAIPFFVNGIISVGSFSFDWIFSITPENVYVRGPLFFVSPLTYYFYYTVNLAVLCAARKKFSKEELLILGMLTIIPAVMSVFQLYYFIFLTIWNSTAIAVIINYIFIIHSQTKIDPLTGLRNRVAYNEYIEGLRGKRNIVLSVVTIDLDDFKSINDTHGHHEGDKVLRIFAGQLEDIFEGKGVPIRLGGDEFVVLLDENQRAVVETYIKILNDKINAYNLRSELPYRIKFSYGLTVFDDRYNSVDELIRHSDKLMYIEKQRRIDGDN</sequence>
<dbReference type="GO" id="GO:0052621">
    <property type="term" value="F:diguanylate cyclase activity"/>
    <property type="evidence" value="ECO:0007669"/>
    <property type="project" value="UniProtKB-EC"/>
</dbReference>
<feature type="transmembrane region" description="Helical" evidence="1">
    <location>
        <begin position="20"/>
        <end position="39"/>
    </location>
</feature>
<keyword evidence="1" id="KW-0472">Membrane</keyword>
<dbReference type="PANTHER" id="PTHR45138">
    <property type="entry name" value="REGULATORY COMPONENTS OF SENSORY TRANSDUCTION SYSTEM"/>
    <property type="match status" value="1"/>
</dbReference>
<dbReference type="Proteomes" id="UP001254848">
    <property type="component" value="Unassembled WGS sequence"/>
</dbReference>
<feature type="transmembrane region" description="Helical" evidence="1">
    <location>
        <begin position="51"/>
        <end position="75"/>
    </location>
</feature>
<feature type="transmembrane region" description="Helical" evidence="1">
    <location>
        <begin position="87"/>
        <end position="107"/>
    </location>
</feature>
<evidence type="ECO:0000313" key="4">
    <source>
        <dbReference type="Proteomes" id="UP001254848"/>
    </source>
</evidence>
<gene>
    <name evidence="3" type="ORF">Q4T40_22360</name>
</gene>
<dbReference type="CDD" id="cd01949">
    <property type="entry name" value="GGDEF"/>
    <property type="match status" value="1"/>
</dbReference>
<dbReference type="InterPro" id="IPR029787">
    <property type="entry name" value="Nucleotide_cyclase"/>
</dbReference>
<accession>A0ABU3P4N0</accession>
<dbReference type="InterPro" id="IPR050469">
    <property type="entry name" value="Diguanylate_Cyclase"/>
</dbReference>
<keyword evidence="1" id="KW-0812">Transmembrane</keyword>
<protein>
    <submittedName>
        <fullName evidence="3">GGDEF domain-containing protein</fullName>
        <ecNumber evidence="3">2.7.7.65</ecNumber>
    </submittedName>
</protein>
<keyword evidence="1" id="KW-1133">Transmembrane helix</keyword>
<dbReference type="InterPro" id="IPR000160">
    <property type="entry name" value="GGDEF_dom"/>
</dbReference>
<name>A0ABU3P4N0_9FIRM</name>
<dbReference type="Pfam" id="PF00990">
    <property type="entry name" value="GGDEF"/>
    <property type="match status" value="1"/>
</dbReference>
<evidence type="ECO:0000313" key="3">
    <source>
        <dbReference type="EMBL" id="MDT8903986.1"/>
    </source>
</evidence>
<feature type="domain" description="GGDEF" evidence="2">
    <location>
        <begin position="192"/>
        <end position="320"/>
    </location>
</feature>